<gene>
    <name evidence="1" type="ORF">G3M78_09035</name>
</gene>
<sequence>MKVSGQLRKMTYEPASPVEYFLSLDEQPTPLKDCLGKPFTMRYLGKITCINCGRATKKSYDQGYCFPCARDLPENAMCSVRPELCQHEFGNDADKEFFKAYCKVDHFVYLSLTSGVKVGVTRHFNIPDRWIDQGAVKAVVIARTPQRLYAGQIEVALAKSMSDKTNWRKMLKGETEEADLETLRESVLSRVPEELKQYTLPNETVQGLSYPVLSVPEKINSHNLDKIPEFSSILTGIKGQYLIFEDKVINLRKYTGYHVEISAG</sequence>
<proteinExistence type="predicted"/>
<dbReference type="Proteomes" id="UP000594464">
    <property type="component" value="Chromosome"/>
</dbReference>
<dbReference type="EMBL" id="CP048620">
    <property type="protein sequence ID" value="QPJ65529.1"/>
    <property type="molecule type" value="Genomic_DNA"/>
</dbReference>
<evidence type="ECO:0000313" key="2">
    <source>
        <dbReference type="Proteomes" id="UP000594464"/>
    </source>
</evidence>
<accession>A0A7T0C2U4</accession>
<dbReference type="InterPro" id="IPR021246">
    <property type="entry name" value="DUF2797"/>
</dbReference>
<dbReference type="KEGG" id="nva:G3M78_09035"/>
<evidence type="ECO:0000313" key="1">
    <source>
        <dbReference type="EMBL" id="QPJ65529.1"/>
    </source>
</evidence>
<name>A0A7T0C2U4_9BACT</name>
<dbReference type="AlphaFoldDB" id="A0A7T0C2U4"/>
<organism evidence="1 2">
    <name type="scientific">Candidatus Nitrohelix vancouverensis</name>
    <dbReference type="NCBI Taxonomy" id="2705534"/>
    <lineage>
        <taxon>Bacteria</taxon>
        <taxon>Pseudomonadati</taxon>
        <taxon>Nitrospinota/Tectimicrobiota group</taxon>
        <taxon>Nitrospinota</taxon>
        <taxon>Nitrospinia</taxon>
        <taxon>Nitrospinales</taxon>
        <taxon>Nitrospinaceae</taxon>
        <taxon>Candidatus Nitrohelix</taxon>
    </lineage>
</organism>
<reference evidence="2" key="1">
    <citation type="submission" date="2020-02" db="EMBL/GenBank/DDBJ databases">
        <title>Genomic and physiological characterization of two novel Nitrospinaceae genera.</title>
        <authorList>
            <person name="Mueller A.J."/>
            <person name="Jung M.-Y."/>
            <person name="Strachan C.R."/>
            <person name="Herbold C.W."/>
            <person name="Kirkegaard R.H."/>
            <person name="Daims H."/>
        </authorList>
    </citation>
    <scope>NUCLEOTIDE SEQUENCE [LARGE SCALE GENOMIC DNA]</scope>
</reference>
<dbReference type="Pfam" id="PF10977">
    <property type="entry name" value="DUF2797"/>
    <property type="match status" value="1"/>
</dbReference>
<protein>
    <submittedName>
        <fullName evidence="1">DUF2797 domain-containing protein</fullName>
    </submittedName>
</protein>